<protein>
    <submittedName>
        <fullName evidence="1">Uncharacterized protein</fullName>
    </submittedName>
</protein>
<evidence type="ECO:0000313" key="1">
    <source>
        <dbReference type="EMBL" id="MDG4720828.1"/>
    </source>
</evidence>
<dbReference type="Proteomes" id="UP001529180">
    <property type="component" value="Unassembled WGS sequence"/>
</dbReference>
<keyword evidence="2" id="KW-1185">Reference proteome</keyword>
<name>A0ABT6GFY6_9PROT</name>
<dbReference type="EMBL" id="JARSBO010000009">
    <property type="protein sequence ID" value="MDG4720828.1"/>
    <property type="molecule type" value="Genomic_DNA"/>
</dbReference>
<comment type="caution">
    <text evidence="1">The sequence shown here is derived from an EMBL/GenBank/DDBJ whole genome shotgun (WGS) entry which is preliminary data.</text>
</comment>
<organism evidence="1 2">
    <name type="scientific">Thalassospira aquimaris</name>
    <dbReference type="NCBI Taxonomy" id="3037796"/>
    <lineage>
        <taxon>Bacteria</taxon>
        <taxon>Pseudomonadati</taxon>
        <taxon>Pseudomonadota</taxon>
        <taxon>Alphaproteobacteria</taxon>
        <taxon>Rhodospirillales</taxon>
        <taxon>Thalassospiraceae</taxon>
        <taxon>Thalassospira</taxon>
    </lineage>
</organism>
<sequence>MAMAATAATEKSCEESGFSAFMKKLGLQGNRVSKSDLPPPLSIMLSKENVAHKEKLEESEVYKQARTDFEYHLLLAAVSFGDRDYVLSLYYMGKLRAETDDLPANYYFYYAFMTYRLSQFKDYEHNRDQLVAVAKQYADTYLALAGDCADFAEDALKISAGKVL</sequence>
<accession>A0ABT6GFY6</accession>
<proteinExistence type="predicted"/>
<dbReference type="RefSeq" id="WP_278006930.1">
    <property type="nucleotide sequence ID" value="NZ_JARSBO010000009.1"/>
</dbReference>
<evidence type="ECO:0000313" key="2">
    <source>
        <dbReference type="Proteomes" id="UP001529180"/>
    </source>
</evidence>
<gene>
    <name evidence="1" type="ORF">P7680_17630</name>
</gene>
<reference evidence="1 2" key="1">
    <citation type="submission" date="2023-03" db="EMBL/GenBank/DDBJ databases">
        <title>Strain FZY0004 represents a novel species in the genus Thalassospira isolated from seawater.</title>
        <authorList>
            <person name="Fu Z.-Y."/>
        </authorList>
    </citation>
    <scope>NUCLEOTIDE SEQUENCE [LARGE SCALE GENOMIC DNA]</scope>
    <source>
        <strain evidence="1 2">FZY0004</strain>
    </source>
</reference>